<evidence type="ECO:0000259" key="3">
    <source>
        <dbReference type="PROSITE" id="PS50110"/>
    </source>
</evidence>
<dbReference type="SMART" id="SM00448">
    <property type="entry name" value="REC"/>
    <property type="match status" value="1"/>
</dbReference>
<organism evidence="4 5">
    <name type="scientific">Pedobacter steynii</name>
    <dbReference type="NCBI Taxonomy" id="430522"/>
    <lineage>
        <taxon>Bacteria</taxon>
        <taxon>Pseudomonadati</taxon>
        <taxon>Bacteroidota</taxon>
        <taxon>Sphingobacteriia</taxon>
        <taxon>Sphingobacteriales</taxon>
        <taxon>Sphingobacteriaceae</taxon>
        <taxon>Pedobacter</taxon>
    </lineage>
</organism>
<accession>A0A1H0AXN7</accession>
<dbReference type="GO" id="GO:0000160">
    <property type="term" value="P:phosphorelay signal transduction system"/>
    <property type="evidence" value="ECO:0007669"/>
    <property type="project" value="InterPro"/>
</dbReference>
<dbReference type="Proteomes" id="UP000183200">
    <property type="component" value="Unassembled WGS sequence"/>
</dbReference>
<protein>
    <submittedName>
        <fullName evidence="4">Two-component system, OmpR family, phosphate regulon response regulator PhoB/two-component system, OmpR family, alkaline phosphatase synthesis response regulator PhoP</fullName>
    </submittedName>
</protein>
<dbReference type="InterPro" id="IPR001789">
    <property type="entry name" value="Sig_transdc_resp-reg_receiver"/>
</dbReference>
<sequence>MKDCLKKILIVEDDAALSELLQEVLEARQYRCLVLRYTKEILRVTQDFQPDVILLDYMLPIMNGEELCARVKQNESTCNIPVVIYSAFSETLLPVEDFMCDVFIAKPFDLYILLNQLEKLALHYRRHKTGVFRL</sequence>
<gene>
    <name evidence="4" type="ORF">SAMN05421820_107239</name>
</gene>
<keyword evidence="1 2" id="KW-0597">Phosphoprotein</keyword>
<evidence type="ECO:0000256" key="1">
    <source>
        <dbReference type="ARBA" id="ARBA00022553"/>
    </source>
</evidence>
<evidence type="ECO:0000256" key="2">
    <source>
        <dbReference type="PROSITE-ProRule" id="PRU00169"/>
    </source>
</evidence>
<dbReference type="OrthoDB" id="795853at2"/>
<dbReference type="PROSITE" id="PS50110">
    <property type="entry name" value="RESPONSE_REGULATORY"/>
    <property type="match status" value="1"/>
</dbReference>
<feature type="domain" description="Response regulatory" evidence="3">
    <location>
        <begin position="7"/>
        <end position="121"/>
    </location>
</feature>
<name>A0A1H0AXN7_9SPHI</name>
<dbReference type="AlphaFoldDB" id="A0A1H0AXN7"/>
<dbReference type="PANTHER" id="PTHR44591">
    <property type="entry name" value="STRESS RESPONSE REGULATOR PROTEIN 1"/>
    <property type="match status" value="1"/>
</dbReference>
<proteinExistence type="predicted"/>
<dbReference type="InterPro" id="IPR050595">
    <property type="entry name" value="Bact_response_regulator"/>
</dbReference>
<feature type="modified residue" description="4-aspartylphosphate" evidence="2">
    <location>
        <position position="56"/>
    </location>
</feature>
<evidence type="ECO:0000313" key="5">
    <source>
        <dbReference type="Proteomes" id="UP000183200"/>
    </source>
</evidence>
<dbReference type="Gene3D" id="3.40.50.2300">
    <property type="match status" value="1"/>
</dbReference>
<dbReference type="EMBL" id="FNGY01000007">
    <property type="protein sequence ID" value="SDN38230.1"/>
    <property type="molecule type" value="Genomic_DNA"/>
</dbReference>
<dbReference type="SUPFAM" id="SSF52172">
    <property type="entry name" value="CheY-like"/>
    <property type="match status" value="1"/>
</dbReference>
<dbReference type="PANTHER" id="PTHR44591:SF3">
    <property type="entry name" value="RESPONSE REGULATORY DOMAIN-CONTAINING PROTEIN"/>
    <property type="match status" value="1"/>
</dbReference>
<dbReference type="Pfam" id="PF00072">
    <property type="entry name" value="Response_reg"/>
    <property type="match status" value="1"/>
</dbReference>
<dbReference type="CDD" id="cd00156">
    <property type="entry name" value="REC"/>
    <property type="match status" value="1"/>
</dbReference>
<keyword evidence="5" id="KW-1185">Reference proteome</keyword>
<dbReference type="InterPro" id="IPR011006">
    <property type="entry name" value="CheY-like_superfamily"/>
</dbReference>
<dbReference type="RefSeq" id="WP_074610448.1">
    <property type="nucleotide sequence ID" value="NZ_FNGY01000007.1"/>
</dbReference>
<reference evidence="5" key="1">
    <citation type="submission" date="2016-10" db="EMBL/GenBank/DDBJ databases">
        <authorList>
            <person name="Varghese N."/>
            <person name="Submissions S."/>
        </authorList>
    </citation>
    <scope>NUCLEOTIDE SEQUENCE [LARGE SCALE GENOMIC DNA]</scope>
    <source>
        <strain evidence="5">DSM 19110</strain>
    </source>
</reference>
<evidence type="ECO:0000313" key="4">
    <source>
        <dbReference type="EMBL" id="SDN38230.1"/>
    </source>
</evidence>